<protein>
    <submittedName>
        <fullName evidence="1">Uncharacterized protein</fullName>
    </submittedName>
</protein>
<gene>
    <name evidence="1" type="ORF">PIB30_032080</name>
</gene>
<name>A0ABU6SC54_9FABA</name>
<dbReference type="PANTHER" id="PTHR33544">
    <property type="entry name" value="DUF4005 DOMAIN-CONTAINING PROTEIN-RELATED"/>
    <property type="match status" value="1"/>
</dbReference>
<sequence>MFKLEAGTTEFKDKMDRWKNKMKNTKFMSFSTLHSASPSTSSSDSSSDQSIGFFHENVTFGGLIGVSSNVLKKKTTTTRKKMEMKASSSLWLLLLCVRPRSSYYAKNNKATIPLSLGQYLALERRHKQMSLVYGFRHEDDDDQGKNPHRNRINKKPWQGKNYWFPSIAKLFSCFSNVQGN</sequence>
<reference evidence="1 2" key="1">
    <citation type="journal article" date="2023" name="Plants (Basel)">
        <title>Bridging the Gap: Combining Genomics and Transcriptomics Approaches to Understand Stylosanthes scabra, an Orphan Legume from the Brazilian Caatinga.</title>
        <authorList>
            <person name="Ferreira-Neto J.R.C."/>
            <person name="da Silva M.D."/>
            <person name="Binneck E."/>
            <person name="de Melo N.F."/>
            <person name="da Silva R.H."/>
            <person name="de Melo A.L.T.M."/>
            <person name="Pandolfi V."/>
            <person name="Bustamante F.O."/>
            <person name="Brasileiro-Vidal A.C."/>
            <person name="Benko-Iseppon A.M."/>
        </authorList>
    </citation>
    <scope>NUCLEOTIDE SEQUENCE [LARGE SCALE GENOMIC DNA]</scope>
    <source>
        <tissue evidence="1">Leaves</tissue>
    </source>
</reference>
<dbReference type="EMBL" id="JASCZI010060555">
    <property type="protein sequence ID" value="MED6133839.1"/>
    <property type="molecule type" value="Genomic_DNA"/>
</dbReference>
<organism evidence="1 2">
    <name type="scientific">Stylosanthes scabra</name>
    <dbReference type="NCBI Taxonomy" id="79078"/>
    <lineage>
        <taxon>Eukaryota</taxon>
        <taxon>Viridiplantae</taxon>
        <taxon>Streptophyta</taxon>
        <taxon>Embryophyta</taxon>
        <taxon>Tracheophyta</taxon>
        <taxon>Spermatophyta</taxon>
        <taxon>Magnoliopsida</taxon>
        <taxon>eudicotyledons</taxon>
        <taxon>Gunneridae</taxon>
        <taxon>Pentapetalae</taxon>
        <taxon>rosids</taxon>
        <taxon>fabids</taxon>
        <taxon>Fabales</taxon>
        <taxon>Fabaceae</taxon>
        <taxon>Papilionoideae</taxon>
        <taxon>50 kb inversion clade</taxon>
        <taxon>dalbergioids sensu lato</taxon>
        <taxon>Dalbergieae</taxon>
        <taxon>Pterocarpus clade</taxon>
        <taxon>Stylosanthes</taxon>
    </lineage>
</organism>
<evidence type="ECO:0000313" key="2">
    <source>
        <dbReference type="Proteomes" id="UP001341840"/>
    </source>
</evidence>
<dbReference type="PANTHER" id="PTHR33544:SF5">
    <property type="entry name" value="DUF4005 DOMAIN-CONTAINING PROTEIN"/>
    <property type="match status" value="1"/>
</dbReference>
<dbReference type="Proteomes" id="UP001341840">
    <property type="component" value="Unassembled WGS sequence"/>
</dbReference>
<keyword evidence="2" id="KW-1185">Reference proteome</keyword>
<comment type="caution">
    <text evidence="1">The sequence shown here is derived from an EMBL/GenBank/DDBJ whole genome shotgun (WGS) entry which is preliminary data.</text>
</comment>
<evidence type="ECO:0000313" key="1">
    <source>
        <dbReference type="EMBL" id="MED6133839.1"/>
    </source>
</evidence>
<proteinExistence type="predicted"/>
<dbReference type="InterPro" id="IPR040344">
    <property type="entry name" value="At3g17950-like"/>
</dbReference>
<accession>A0ABU6SC54</accession>